<evidence type="ECO:0000256" key="4">
    <source>
        <dbReference type="ARBA" id="ARBA00023004"/>
    </source>
</evidence>
<dbReference type="eggNOG" id="COG0778">
    <property type="taxonomic scope" value="Bacteria"/>
</dbReference>
<dbReference type="InterPro" id="IPR017896">
    <property type="entry name" value="4Fe4S_Fe-S-bd"/>
</dbReference>
<dbReference type="eggNOG" id="COG1148">
    <property type="taxonomic scope" value="Bacteria"/>
</dbReference>
<evidence type="ECO:0000256" key="3">
    <source>
        <dbReference type="ARBA" id="ARBA00023002"/>
    </source>
</evidence>
<dbReference type="Gene3D" id="3.30.70.20">
    <property type="match status" value="1"/>
</dbReference>
<dbReference type="OrthoDB" id="368873at2"/>
<dbReference type="InterPro" id="IPR029479">
    <property type="entry name" value="Nitroreductase"/>
</dbReference>
<dbReference type="SUPFAM" id="SSF55469">
    <property type="entry name" value="FMN-dependent nitroreductase-like"/>
    <property type="match status" value="1"/>
</dbReference>
<evidence type="ECO:0000256" key="1">
    <source>
        <dbReference type="ARBA" id="ARBA00007118"/>
    </source>
</evidence>
<name>E1K2G0_SOLFR</name>
<protein>
    <submittedName>
        <fullName evidence="7">Nitroreductase</fullName>
    </submittedName>
</protein>
<dbReference type="EMBL" id="AECZ01000056">
    <property type="protein sequence ID" value="EFL49217.1"/>
    <property type="molecule type" value="Genomic_DNA"/>
</dbReference>
<dbReference type="CDD" id="cd02143">
    <property type="entry name" value="nitroreductase_FeS-like"/>
    <property type="match status" value="1"/>
</dbReference>
<dbReference type="AlphaFoldDB" id="E1K2G0"/>
<gene>
    <name evidence="7" type="ORF">DesfrDRAFT_4060</name>
</gene>
<dbReference type="Proteomes" id="UP000006250">
    <property type="component" value="Unassembled WGS sequence"/>
</dbReference>
<evidence type="ECO:0000313" key="8">
    <source>
        <dbReference type="Proteomes" id="UP000006250"/>
    </source>
</evidence>
<evidence type="ECO:0000256" key="2">
    <source>
        <dbReference type="ARBA" id="ARBA00022723"/>
    </source>
</evidence>
<dbReference type="PROSITE" id="PS00198">
    <property type="entry name" value="4FE4S_FER_1"/>
    <property type="match status" value="1"/>
</dbReference>
<reference evidence="7 8" key="1">
    <citation type="submission" date="2010-08" db="EMBL/GenBank/DDBJ databases">
        <title>The draft genome of Desulfovibrio fructosovorans JJ.</title>
        <authorList>
            <consortium name="US DOE Joint Genome Institute (JGI-PGF)"/>
            <person name="Lucas S."/>
            <person name="Copeland A."/>
            <person name="Lapidus A."/>
            <person name="Cheng J.-F."/>
            <person name="Bruce D."/>
            <person name="Goodwin L."/>
            <person name="Pitluck S."/>
            <person name="Land M.L."/>
            <person name="Hauser L."/>
            <person name="Chang Y.-J."/>
            <person name="Jeffries C."/>
            <person name="Wall J.D."/>
            <person name="Stahl D.A."/>
            <person name="Arkin A.P."/>
            <person name="Dehal P."/>
            <person name="Stolyar S.M."/>
            <person name="Hazen T.C."/>
            <person name="Woyke T.J."/>
        </authorList>
    </citation>
    <scope>NUCLEOTIDE SEQUENCE [LARGE SCALE GENOMIC DNA]</scope>
    <source>
        <strain evidence="7 8">JJ</strain>
    </source>
</reference>
<dbReference type="GO" id="GO:0046872">
    <property type="term" value="F:metal ion binding"/>
    <property type="evidence" value="ECO:0007669"/>
    <property type="project" value="UniProtKB-KW"/>
</dbReference>
<dbReference type="PANTHER" id="PTHR43673">
    <property type="entry name" value="NAD(P)H NITROREDUCTASE YDGI-RELATED"/>
    <property type="match status" value="1"/>
</dbReference>
<dbReference type="Pfam" id="PF13237">
    <property type="entry name" value="Fer4_10"/>
    <property type="match status" value="1"/>
</dbReference>
<comment type="similarity">
    <text evidence="1">Belongs to the nitroreductase family.</text>
</comment>
<evidence type="ECO:0000256" key="5">
    <source>
        <dbReference type="ARBA" id="ARBA00023014"/>
    </source>
</evidence>
<dbReference type="STRING" id="596151.DesfrDRAFT_4060"/>
<dbReference type="PANTHER" id="PTHR43673:SF10">
    <property type="entry name" value="NADH DEHYDROGENASE_NAD(P)H NITROREDUCTASE XCC3605-RELATED"/>
    <property type="match status" value="1"/>
</dbReference>
<dbReference type="SUPFAM" id="SSF54862">
    <property type="entry name" value="4Fe-4S ferredoxins"/>
    <property type="match status" value="1"/>
</dbReference>
<dbReference type="Gene3D" id="3.40.109.10">
    <property type="entry name" value="NADH Oxidase"/>
    <property type="match status" value="1"/>
</dbReference>
<keyword evidence="3" id="KW-0560">Oxidoreductase</keyword>
<dbReference type="GO" id="GO:0016491">
    <property type="term" value="F:oxidoreductase activity"/>
    <property type="evidence" value="ECO:0007669"/>
    <property type="project" value="UniProtKB-KW"/>
</dbReference>
<keyword evidence="2" id="KW-0479">Metal-binding</keyword>
<dbReference type="Pfam" id="PF00881">
    <property type="entry name" value="Nitroreductase"/>
    <property type="match status" value="1"/>
</dbReference>
<dbReference type="PROSITE" id="PS51379">
    <property type="entry name" value="4FE4S_FER_2"/>
    <property type="match status" value="2"/>
</dbReference>
<proteinExistence type="inferred from homology"/>
<evidence type="ECO:0000259" key="6">
    <source>
        <dbReference type="PROSITE" id="PS51379"/>
    </source>
</evidence>
<sequence>MDLITVDADKCKKDGMCVAVCPSRALELAADGGPAVADAALCNACGHCVAVCPHGALVNSRVEAVDPDAPLQPASRDWPVPEAMDRLLRGRRSIRAYADKPVARQVMEELLDVARYAPTASNVQEIRWTATVDPKKVHELAALTAAWFAGNNSRAVFTRYAGLWEKGLDVYLRGAPALVVVHTDASIAFGPADCGIALTFFELAAVSRGLGTCWAGLLTYAAKGDPAVRQALGVPEGHTVHGGLMLGYPKFRYAAVPPRNPVAVRWL</sequence>
<keyword evidence="5" id="KW-0411">Iron-sulfur</keyword>
<feature type="domain" description="4Fe-4S ferredoxin-type" evidence="6">
    <location>
        <begin position="33"/>
        <end position="62"/>
    </location>
</feature>
<dbReference type="InterPro" id="IPR017900">
    <property type="entry name" value="4Fe4S_Fe_S_CS"/>
</dbReference>
<feature type="domain" description="4Fe-4S ferredoxin-type" evidence="6">
    <location>
        <begin position="2"/>
        <end position="31"/>
    </location>
</feature>
<dbReference type="GO" id="GO:0051536">
    <property type="term" value="F:iron-sulfur cluster binding"/>
    <property type="evidence" value="ECO:0007669"/>
    <property type="project" value="UniProtKB-KW"/>
</dbReference>
<organism evidence="7 8">
    <name type="scientific">Solidesulfovibrio fructosivorans JJ]</name>
    <dbReference type="NCBI Taxonomy" id="596151"/>
    <lineage>
        <taxon>Bacteria</taxon>
        <taxon>Pseudomonadati</taxon>
        <taxon>Thermodesulfobacteriota</taxon>
        <taxon>Desulfovibrionia</taxon>
        <taxon>Desulfovibrionales</taxon>
        <taxon>Desulfovibrionaceae</taxon>
        <taxon>Solidesulfovibrio</taxon>
    </lineage>
</organism>
<accession>E1K2G0</accession>
<keyword evidence="4" id="KW-0408">Iron</keyword>
<dbReference type="RefSeq" id="WP_005997060.1">
    <property type="nucleotide sequence ID" value="NZ_AECZ01000056.1"/>
</dbReference>
<keyword evidence="8" id="KW-1185">Reference proteome</keyword>
<comment type="caution">
    <text evidence="7">The sequence shown here is derived from an EMBL/GenBank/DDBJ whole genome shotgun (WGS) entry which is preliminary data.</text>
</comment>
<dbReference type="InterPro" id="IPR000415">
    <property type="entry name" value="Nitroreductase-like"/>
</dbReference>
<evidence type="ECO:0000313" key="7">
    <source>
        <dbReference type="EMBL" id="EFL49217.1"/>
    </source>
</evidence>